<dbReference type="Proteomes" id="UP000735302">
    <property type="component" value="Unassembled WGS sequence"/>
</dbReference>
<evidence type="ECO:0000313" key="2">
    <source>
        <dbReference type="EMBL" id="GFO31667.1"/>
    </source>
</evidence>
<accession>A0AAV4CJT5</accession>
<evidence type="ECO:0000256" key="1">
    <source>
        <dbReference type="SAM" id="MobiDB-lite"/>
    </source>
</evidence>
<keyword evidence="3" id="KW-1185">Reference proteome</keyword>
<dbReference type="EMBL" id="BLXT01006414">
    <property type="protein sequence ID" value="GFO31667.1"/>
    <property type="molecule type" value="Genomic_DNA"/>
</dbReference>
<dbReference type="AlphaFoldDB" id="A0AAV4CJT5"/>
<sequence>MDSENIKDHEVLDLLDLSDSEVDEWIPDSDEEWAVTDEEDDPEPNHQERRCSVFGATCSPFSRDHTFMNFSVALNIYASFNLRCNSYYLFKFCSRVNSDCRILLRQV</sequence>
<feature type="region of interest" description="Disordered" evidence="1">
    <location>
        <begin position="29"/>
        <end position="48"/>
    </location>
</feature>
<proteinExistence type="predicted"/>
<protein>
    <submittedName>
        <fullName evidence="2">Uncharacterized protein</fullName>
    </submittedName>
</protein>
<organism evidence="2 3">
    <name type="scientific">Plakobranchus ocellatus</name>
    <dbReference type="NCBI Taxonomy" id="259542"/>
    <lineage>
        <taxon>Eukaryota</taxon>
        <taxon>Metazoa</taxon>
        <taxon>Spiralia</taxon>
        <taxon>Lophotrochozoa</taxon>
        <taxon>Mollusca</taxon>
        <taxon>Gastropoda</taxon>
        <taxon>Heterobranchia</taxon>
        <taxon>Euthyneura</taxon>
        <taxon>Panpulmonata</taxon>
        <taxon>Sacoglossa</taxon>
        <taxon>Placobranchoidea</taxon>
        <taxon>Plakobranchidae</taxon>
        <taxon>Plakobranchus</taxon>
    </lineage>
</organism>
<comment type="caution">
    <text evidence="2">The sequence shown here is derived from an EMBL/GenBank/DDBJ whole genome shotgun (WGS) entry which is preliminary data.</text>
</comment>
<evidence type="ECO:0000313" key="3">
    <source>
        <dbReference type="Proteomes" id="UP000735302"/>
    </source>
</evidence>
<name>A0AAV4CJT5_9GAST</name>
<feature type="compositionally biased region" description="Acidic residues" evidence="1">
    <location>
        <begin position="29"/>
        <end position="42"/>
    </location>
</feature>
<gene>
    <name evidence="2" type="ORF">PoB_005817200</name>
</gene>
<reference evidence="2 3" key="1">
    <citation type="journal article" date="2021" name="Elife">
        <title>Chloroplast acquisition without the gene transfer in kleptoplastic sea slugs, Plakobranchus ocellatus.</title>
        <authorList>
            <person name="Maeda T."/>
            <person name="Takahashi S."/>
            <person name="Yoshida T."/>
            <person name="Shimamura S."/>
            <person name="Takaki Y."/>
            <person name="Nagai Y."/>
            <person name="Toyoda A."/>
            <person name="Suzuki Y."/>
            <person name="Arimoto A."/>
            <person name="Ishii H."/>
            <person name="Satoh N."/>
            <person name="Nishiyama T."/>
            <person name="Hasebe M."/>
            <person name="Maruyama T."/>
            <person name="Minagawa J."/>
            <person name="Obokata J."/>
            <person name="Shigenobu S."/>
        </authorList>
    </citation>
    <scope>NUCLEOTIDE SEQUENCE [LARGE SCALE GENOMIC DNA]</scope>
</reference>